<dbReference type="EMBL" id="VDUY01000008">
    <property type="protein sequence ID" value="TXL63484.1"/>
    <property type="molecule type" value="Genomic_DNA"/>
</dbReference>
<evidence type="ECO:0000313" key="7">
    <source>
        <dbReference type="Proteomes" id="UP000321548"/>
    </source>
</evidence>
<dbReference type="SFLD" id="SFLDG01084">
    <property type="entry name" value="Uncharacterised_Radical_SAM_Su"/>
    <property type="match status" value="1"/>
</dbReference>
<feature type="compositionally biased region" description="Basic and acidic residues" evidence="4">
    <location>
        <begin position="41"/>
        <end position="56"/>
    </location>
</feature>
<dbReference type="InterPro" id="IPR040086">
    <property type="entry name" value="MJ0683-like"/>
</dbReference>
<gene>
    <name evidence="6" type="ORF">FHP08_16660</name>
</gene>
<sequence length="418" mass="45648">MNSNRARRALAEAVAASAARASKRPSGGRGAVSSPAGRFETLARESADDGWYREDGEPPALRTEVTEERARSILAFNDSPDLPFDRSLNPYRGCEHGCTYCFARPTHAWLGLSPGLDFETRLRAKVNAAERLRAELAAPAYRCAPVNIGSATDAYQPIERERRLTRAVLEVLSECSHPLTIVTKSSLVERDIDLLAPMARRGLAAVYVSVSTLDPALARAWEPRAAAPWRRLRTIRRLADAGIPVGVAVAPVVPFLNEPELERVLEQAAQAGASSAFYTILRLPWELREVFVDWLQSVYPDRAARIMNRLGDMRAGDGRAGGRGLGGRSAGGAGGARPLNDPRFFHRMTGQGGWAELVRLRFELAARKLGLDRERRSLRTDLFEPPARPQRAPGAMVPASSRVALEKAAAAALQQSLF</sequence>
<keyword evidence="2" id="KW-0408">Iron</keyword>
<organism evidence="6 7">
    <name type="scientific">Zeimonas arvi</name>
    <dbReference type="NCBI Taxonomy" id="2498847"/>
    <lineage>
        <taxon>Bacteria</taxon>
        <taxon>Pseudomonadati</taxon>
        <taxon>Pseudomonadota</taxon>
        <taxon>Betaproteobacteria</taxon>
        <taxon>Burkholderiales</taxon>
        <taxon>Burkholderiaceae</taxon>
        <taxon>Zeimonas</taxon>
    </lineage>
</organism>
<evidence type="ECO:0000256" key="4">
    <source>
        <dbReference type="SAM" id="MobiDB-lite"/>
    </source>
</evidence>
<evidence type="ECO:0000313" key="6">
    <source>
        <dbReference type="EMBL" id="TXL63484.1"/>
    </source>
</evidence>
<reference evidence="6 7" key="1">
    <citation type="submission" date="2019-06" db="EMBL/GenBank/DDBJ databases">
        <title>Quisquiliibacterium sp. nov., isolated from a maize field.</title>
        <authorList>
            <person name="Lin S.-Y."/>
            <person name="Tsai C.-F."/>
            <person name="Young C.-C."/>
        </authorList>
    </citation>
    <scope>NUCLEOTIDE SEQUENCE [LARGE SCALE GENOMIC DNA]</scope>
    <source>
        <strain evidence="6 7">CC-CFT501</strain>
    </source>
</reference>
<dbReference type="SFLD" id="SFLDS00029">
    <property type="entry name" value="Radical_SAM"/>
    <property type="match status" value="1"/>
</dbReference>
<dbReference type="InterPro" id="IPR058240">
    <property type="entry name" value="rSAM_sf"/>
</dbReference>
<evidence type="ECO:0000259" key="5">
    <source>
        <dbReference type="PROSITE" id="PS51918"/>
    </source>
</evidence>
<accession>A0A5C8NNY0</accession>
<evidence type="ECO:0000256" key="2">
    <source>
        <dbReference type="ARBA" id="ARBA00023004"/>
    </source>
</evidence>
<evidence type="ECO:0000256" key="3">
    <source>
        <dbReference type="ARBA" id="ARBA00023014"/>
    </source>
</evidence>
<name>A0A5C8NNY0_9BURK</name>
<keyword evidence="1" id="KW-0479">Metal-binding</keyword>
<feature type="region of interest" description="Disordered" evidence="4">
    <location>
        <begin position="319"/>
        <end position="338"/>
    </location>
</feature>
<feature type="domain" description="Radical SAM core" evidence="5">
    <location>
        <begin position="80"/>
        <end position="317"/>
    </location>
</feature>
<feature type="compositionally biased region" description="Gly residues" evidence="4">
    <location>
        <begin position="319"/>
        <end position="335"/>
    </location>
</feature>
<keyword evidence="3" id="KW-0411">Iron-sulfur</keyword>
<dbReference type="SMART" id="SM00729">
    <property type="entry name" value="Elp3"/>
    <property type="match status" value="1"/>
</dbReference>
<dbReference type="RefSeq" id="WP_147705638.1">
    <property type="nucleotide sequence ID" value="NZ_VDUY01000008.1"/>
</dbReference>
<dbReference type="GO" id="GO:0051536">
    <property type="term" value="F:iron-sulfur cluster binding"/>
    <property type="evidence" value="ECO:0007669"/>
    <property type="project" value="UniProtKB-KW"/>
</dbReference>
<keyword evidence="7" id="KW-1185">Reference proteome</keyword>
<dbReference type="InterPro" id="IPR007197">
    <property type="entry name" value="rSAM"/>
</dbReference>
<dbReference type="PANTHER" id="PTHR43432:SF3">
    <property type="entry name" value="SLR0285 PROTEIN"/>
    <property type="match status" value="1"/>
</dbReference>
<protein>
    <submittedName>
        <fullName evidence="6">PA0069 family radical SAM protein</fullName>
    </submittedName>
</protein>
<feature type="region of interest" description="Disordered" evidence="4">
    <location>
        <begin position="17"/>
        <end position="64"/>
    </location>
</feature>
<dbReference type="NCBIfam" id="NF033668">
    <property type="entry name" value="rSAM_PA0069"/>
    <property type="match status" value="1"/>
</dbReference>
<dbReference type="Proteomes" id="UP000321548">
    <property type="component" value="Unassembled WGS sequence"/>
</dbReference>
<dbReference type="Gene3D" id="3.80.30.30">
    <property type="match status" value="1"/>
</dbReference>
<dbReference type="PROSITE" id="PS51918">
    <property type="entry name" value="RADICAL_SAM"/>
    <property type="match status" value="1"/>
</dbReference>
<evidence type="ECO:0000256" key="1">
    <source>
        <dbReference type="ARBA" id="ARBA00022723"/>
    </source>
</evidence>
<dbReference type="AlphaFoldDB" id="A0A5C8NNY0"/>
<dbReference type="OrthoDB" id="9785699at2"/>
<dbReference type="InterPro" id="IPR006638">
    <property type="entry name" value="Elp3/MiaA/NifB-like_rSAM"/>
</dbReference>
<dbReference type="PANTHER" id="PTHR43432">
    <property type="entry name" value="SLR0285 PROTEIN"/>
    <property type="match status" value="1"/>
</dbReference>
<dbReference type="GO" id="GO:0046872">
    <property type="term" value="F:metal ion binding"/>
    <property type="evidence" value="ECO:0007669"/>
    <property type="project" value="UniProtKB-KW"/>
</dbReference>
<dbReference type="CDD" id="cd01335">
    <property type="entry name" value="Radical_SAM"/>
    <property type="match status" value="1"/>
</dbReference>
<comment type="caution">
    <text evidence="6">The sequence shown here is derived from an EMBL/GenBank/DDBJ whole genome shotgun (WGS) entry which is preliminary data.</text>
</comment>
<dbReference type="SUPFAM" id="SSF102114">
    <property type="entry name" value="Radical SAM enzymes"/>
    <property type="match status" value="1"/>
</dbReference>
<dbReference type="Pfam" id="PF04055">
    <property type="entry name" value="Radical_SAM"/>
    <property type="match status" value="1"/>
</dbReference>
<dbReference type="GO" id="GO:0003824">
    <property type="term" value="F:catalytic activity"/>
    <property type="evidence" value="ECO:0007669"/>
    <property type="project" value="InterPro"/>
</dbReference>
<proteinExistence type="predicted"/>